<dbReference type="GO" id="GO:0003713">
    <property type="term" value="F:transcription coactivator activity"/>
    <property type="evidence" value="ECO:0007669"/>
    <property type="project" value="TreeGrafter"/>
</dbReference>
<evidence type="ECO:0000259" key="7">
    <source>
        <dbReference type="SMART" id="SM00775"/>
    </source>
</evidence>
<dbReference type="AlphaFoldDB" id="A0AAW2F2H0"/>
<dbReference type="GO" id="GO:0005634">
    <property type="term" value="C:nucleus"/>
    <property type="evidence" value="ECO:0007669"/>
    <property type="project" value="TreeGrafter"/>
</dbReference>
<comment type="cofactor">
    <cofactor evidence="2">
        <name>Mg(2+)</name>
        <dbReference type="ChEBI" id="CHEBI:18420"/>
    </cofactor>
</comment>
<dbReference type="SMART" id="SM00775">
    <property type="entry name" value="LNS2"/>
    <property type="match status" value="1"/>
</dbReference>
<dbReference type="InterPro" id="IPR026058">
    <property type="entry name" value="LIPIN"/>
</dbReference>
<dbReference type="Pfam" id="PF16876">
    <property type="entry name" value="Lipin_mid"/>
    <property type="match status" value="1"/>
</dbReference>
<dbReference type="Pfam" id="PF08235">
    <property type="entry name" value="LNS2"/>
    <property type="match status" value="1"/>
</dbReference>
<protein>
    <recommendedName>
        <fullName evidence="4">phosphatidate phosphatase</fullName>
        <ecNumber evidence="4">3.1.3.4</ecNumber>
    </recommendedName>
</protein>
<dbReference type="GO" id="GO:0009062">
    <property type="term" value="P:fatty acid catabolic process"/>
    <property type="evidence" value="ECO:0007669"/>
    <property type="project" value="TreeGrafter"/>
</dbReference>
<feature type="region of interest" description="Disordered" evidence="6">
    <location>
        <begin position="548"/>
        <end position="603"/>
    </location>
</feature>
<comment type="similarity">
    <text evidence="3">Belongs to the lipin family.</text>
</comment>
<accession>A0AAW2F2H0</accession>
<evidence type="ECO:0000256" key="3">
    <source>
        <dbReference type="ARBA" id="ARBA00005476"/>
    </source>
</evidence>
<dbReference type="InterPro" id="IPR007651">
    <property type="entry name" value="Lipin_N"/>
</dbReference>
<evidence type="ECO:0000256" key="2">
    <source>
        <dbReference type="ARBA" id="ARBA00001946"/>
    </source>
</evidence>
<evidence type="ECO:0000313" key="8">
    <source>
        <dbReference type="EMBL" id="KAL0109039.1"/>
    </source>
</evidence>
<feature type="compositionally biased region" description="Basic and acidic residues" evidence="6">
    <location>
        <begin position="413"/>
        <end position="436"/>
    </location>
</feature>
<feature type="compositionally biased region" description="Polar residues" evidence="6">
    <location>
        <begin position="572"/>
        <end position="584"/>
    </location>
</feature>
<name>A0AAW2F2H0_9HYME</name>
<feature type="compositionally biased region" description="Polar residues" evidence="6">
    <location>
        <begin position="487"/>
        <end position="501"/>
    </location>
</feature>
<dbReference type="GO" id="GO:0032869">
    <property type="term" value="P:cellular response to insulin stimulus"/>
    <property type="evidence" value="ECO:0007669"/>
    <property type="project" value="TreeGrafter"/>
</dbReference>
<comment type="catalytic activity">
    <reaction evidence="1">
        <text>a 1,2-diacyl-sn-glycero-3-phosphate + H2O = a 1,2-diacyl-sn-glycerol + phosphate</text>
        <dbReference type="Rhea" id="RHEA:27429"/>
        <dbReference type="ChEBI" id="CHEBI:15377"/>
        <dbReference type="ChEBI" id="CHEBI:17815"/>
        <dbReference type="ChEBI" id="CHEBI:43474"/>
        <dbReference type="ChEBI" id="CHEBI:58608"/>
        <dbReference type="EC" id="3.1.3.4"/>
    </reaction>
    <physiologicalReaction direction="left-to-right" evidence="1">
        <dbReference type="Rhea" id="RHEA:27430"/>
    </physiologicalReaction>
</comment>
<comment type="caution">
    <text evidence="8">The sequence shown here is derived from an EMBL/GenBank/DDBJ whole genome shotgun (WGS) entry which is preliminary data.</text>
</comment>
<dbReference type="GO" id="GO:0019432">
    <property type="term" value="P:triglyceride biosynthetic process"/>
    <property type="evidence" value="ECO:0007669"/>
    <property type="project" value="TreeGrafter"/>
</dbReference>
<organism evidence="8 9">
    <name type="scientific">Cardiocondyla obscurior</name>
    <dbReference type="NCBI Taxonomy" id="286306"/>
    <lineage>
        <taxon>Eukaryota</taxon>
        <taxon>Metazoa</taxon>
        <taxon>Ecdysozoa</taxon>
        <taxon>Arthropoda</taxon>
        <taxon>Hexapoda</taxon>
        <taxon>Insecta</taxon>
        <taxon>Pterygota</taxon>
        <taxon>Neoptera</taxon>
        <taxon>Endopterygota</taxon>
        <taxon>Hymenoptera</taxon>
        <taxon>Apocrita</taxon>
        <taxon>Aculeata</taxon>
        <taxon>Formicoidea</taxon>
        <taxon>Formicidae</taxon>
        <taxon>Myrmicinae</taxon>
        <taxon>Cardiocondyla</taxon>
    </lineage>
</organism>
<feature type="region of interest" description="Disordered" evidence="6">
    <location>
        <begin position="307"/>
        <end position="502"/>
    </location>
</feature>
<dbReference type="InterPro" id="IPR031315">
    <property type="entry name" value="LNS2/PITP"/>
</dbReference>
<dbReference type="InterPro" id="IPR013209">
    <property type="entry name" value="LNS2"/>
</dbReference>
<dbReference type="EC" id="3.1.3.4" evidence="4"/>
<feature type="compositionally biased region" description="Basic residues" evidence="6">
    <location>
        <begin position="348"/>
        <end position="364"/>
    </location>
</feature>
<dbReference type="GO" id="GO:0008195">
    <property type="term" value="F:phosphatidate phosphatase activity"/>
    <property type="evidence" value="ECO:0007669"/>
    <property type="project" value="UniProtKB-EC"/>
</dbReference>
<feature type="compositionally biased region" description="Basic and acidic residues" evidence="6">
    <location>
        <begin position="447"/>
        <end position="465"/>
    </location>
</feature>
<dbReference type="InterPro" id="IPR036412">
    <property type="entry name" value="HAD-like_sf"/>
</dbReference>
<feature type="region of interest" description="Disordered" evidence="6">
    <location>
        <begin position="698"/>
        <end position="825"/>
    </location>
</feature>
<gene>
    <name evidence="8" type="ORF">PUN28_014260</name>
</gene>
<reference evidence="8 9" key="1">
    <citation type="submission" date="2023-03" db="EMBL/GenBank/DDBJ databases">
        <title>High recombination rates correlate with genetic variation in Cardiocondyla obscurior ants.</title>
        <authorList>
            <person name="Errbii M."/>
        </authorList>
    </citation>
    <scope>NUCLEOTIDE SEQUENCE [LARGE SCALE GENOMIC DNA]</scope>
    <source>
        <strain evidence="8">Alpha-2009</strain>
        <tissue evidence="8">Whole body</tissue>
    </source>
</reference>
<dbReference type="Proteomes" id="UP001430953">
    <property type="component" value="Unassembled WGS sequence"/>
</dbReference>
<dbReference type="PANTHER" id="PTHR12181:SF12">
    <property type="entry name" value="PHOSPHATIDATE PHOSPHATASE"/>
    <property type="match status" value="1"/>
</dbReference>
<feature type="compositionally biased region" description="Basic and acidic residues" evidence="6">
    <location>
        <begin position="333"/>
        <end position="343"/>
    </location>
</feature>
<sequence length="1104" mass="125127">MYSMNYIAKIISNFRLFYNEINAATLTGAIDVIVVEQPDGSFTCSPFHVRFGKLGVLRSRAKVVDIEINGEPREIHMKLGDSGEAFFVEEVSSNGSPADTEIPPHLACSPIPDNCFPPPKFNLLSELPPEQKEKILIDSVLSTEREKWEQMSALPPDQREKFLIEQFSDLPAEHRERWLQIASLTVEERDEMFKESFGTISPEQKQQMIREQYSALKTEDKERLFKENFPELSVEQRQSFEKALLSDWKEKEEKWEEKHDKNEDEEIFDMDVISDEQPKTTICPKSFVAVTSSERIRKISVVKNDFRPITDDPQSSSKEKSSDESNSSSCKKNLKEENIEEIKNNNSTKRKRKRKSIMKKKGSQRKTSNGSSSQTELSETDAVFTEESISEAGPNPITEDEKNAVESVTTSQDEIRPETDFHFFSDSEVTKNKDSRSCSPIQSDTEFEVRKITQEDSEREDDKAHQQSWRWGELPSPPPESAHLSHRNSLSSLATTNQPNKDAQRSMLSGMFSFMKKTSRVRHNPESEGIYLSDLNADELDPEVAALYFPSSHRGSTSAKDRKGVDEEDTESGNGPSLPQSPNSVEGAIGGPKSLDSDFEEPKHPMFDNNIDISISLCGGLDSENGPSIESFNENLLHFDDVCTDPKLYENPNLVVKINGKFYNWTTACPIVLTYVVFQRHLPQNAIENLYMSLPVHEDKKQQSSGKPESRSGYSSWFSWRRSTQPPKKSVDASQNDEITVQTSEQSLEAKTVTNDELPSVNREIKTDQNTDSSSSTEISEACARLTTTSNEVTLVKTEKTREGEGEGYSGGEDSDSNHNEPTGIKIPVERRPYYESTEKYRKTLRLSSEQIASLDLQDGANEVVFSVTTAYQGTKRCKCHIYKWKWNDKIVISDIDGTITKSDVLGHILPIVGKDWAQSGVAQLFTKIKNNGYKLLYLSARAIGQAGGTREYLRNLRQGDLSLPEGPLLLNPTSLILAFHREVIEKKPEEFKISCLKDIQALFPEGSVPFYAGYGNRINDVWAYRAVGIPIMRIFTINHRGELKHELTQTFQSSYSNMSFIVDQVFPAWREDATDEFSHFAYWRDPIPEVPKLEELYTQAQFT</sequence>
<evidence type="ECO:0000313" key="9">
    <source>
        <dbReference type="Proteomes" id="UP001430953"/>
    </source>
</evidence>
<proteinExistence type="inferred from homology"/>
<dbReference type="Pfam" id="PF04571">
    <property type="entry name" value="Lipin_N"/>
    <property type="match status" value="1"/>
</dbReference>
<feature type="compositionally biased region" description="Polar residues" evidence="6">
    <location>
        <begin position="703"/>
        <end position="757"/>
    </location>
</feature>
<dbReference type="GO" id="GO:0045944">
    <property type="term" value="P:positive regulation of transcription by RNA polymerase II"/>
    <property type="evidence" value="ECO:0007669"/>
    <property type="project" value="TreeGrafter"/>
</dbReference>
<feature type="compositionally biased region" description="Polar residues" evidence="6">
    <location>
        <begin position="365"/>
        <end position="377"/>
    </location>
</feature>
<dbReference type="InterPro" id="IPR031703">
    <property type="entry name" value="Lipin_mid"/>
</dbReference>
<evidence type="ECO:0000256" key="5">
    <source>
        <dbReference type="ARBA" id="ARBA00022801"/>
    </source>
</evidence>
<dbReference type="PANTHER" id="PTHR12181">
    <property type="entry name" value="LIPIN"/>
    <property type="match status" value="1"/>
</dbReference>
<feature type="compositionally biased region" description="Polar residues" evidence="6">
    <location>
        <begin position="770"/>
        <end position="779"/>
    </location>
</feature>
<evidence type="ECO:0000256" key="1">
    <source>
        <dbReference type="ARBA" id="ARBA00001180"/>
    </source>
</evidence>
<keyword evidence="9" id="KW-1185">Reference proteome</keyword>
<feature type="domain" description="LNS2/PITP" evidence="7">
    <location>
        <begin position="891"/>
        <end position="1047"/>
    </location>
</feature>
<evidence type="ECO:0000256" key="6">
    <source>
        <dbReference type="SAM" id="MobiDB-lite"/>
    </source>
</evidence>
<keyword evidence="5" id="KW-0378">Hydrolase</keyword>
<evidence type="ECO:0000256" key="4">
    <source>
        <dbReference type="ARBA" id="ARBA00012638"/>
    </source>
</evidence>
<dbReference type="EMBL" id="JADYXP020000015">
    <property type="protein sequence ID" value="KAL0109039.1"/>
    <property type="molecule type" value="Genomic_DNA"/>
</dbReference>
<dbReference type="SUPFAM" id="SSF56784">
    <property type="entry name" value="HAD-like"/>
    <property type="match status" value="1"/>
</dbReference>